<evidence type="ECO:0000313" key="1">
    <source>
        <dbReference type="EMBL" id="KOO36540.1"/>
    </source>
</evidence>
<reference evidence="1" key="1">
    <citation type="submission" date="2015-08" db="EMBL/GenBank/DDBJ databases">
        <title>Complete DNA Sequence of Pseudomonas syringae pv. actinidiae, the Causal Agent of Kiwifruit Canker Disease.</title>
        <authorList>
            <person name="Rikkerink E.H.A."/>
            <person name="Fineran P.C."/>
        </authorList>
    </citation>
    <scope>NUCLEOTIDE SEQUENCE</scope>
    <source>
        <strain evidence="1">DSM 13666</strain>
    </source>
</reference>
<sequence>MKKTVIEKAFICIMEERIHQVAREKAANDPEYTSADVKRTTAFNQLRDALTTKTQRMNRLHLVGQFR</sequence>
<gene>
    <name evidence="1" type="ORF">AMD02_18285</name>
</gene>
<protein>
    <submittedName>
        <fullName evidence="1">Uncharacterized protein</fullName>
    </submittedName>
</protein>
<dbReference type="RefSeq" id="WP_053432391.1">
    <property type="nucleotide sequence ID" value="NZ_LILD02000087.1"/>
</dbReference>
<dbReference type="EMBL" id="LILD01000010">
    <property type="protein sequence ID" value="KOO36540.1"/>
    <property type="molecule type" value="Genomic_DNA"/>
</dbReference>
<comment type="caution">
    <text evidence="1">The sequence shown here is derived from an EMBL/GenBank/DDBJ whole genome shotgun (WGS) entry which is preliminary data.</text>
</comment>
<accession>A0A0M0KCI6</accession>
<proteinExistence type="predicted"/>
<organism evidence="1">
    <name type="scientific">Halalkalibacterium halodurans</name>
    <name type="common">Bacillus halodurans</name>
    <dbReference type="NCBI Taxonomy" id="86665"/>
    <lineage>
        <taxon>Bacteria</taxon>
        <taxon>Bacillati</taxon>
        <taxon>Bacillota</taxon>
        <taxon>Bacilli</taxon>
        <taxon>Bacillales</taxon>
        <taxon>Bacillaceae</taxon>
        <taxon>Halalkalibacterium (ex Joshi et al. 2022)</taxon>
    </lineage>
</organism>
<name>A0A0M0KCI6_ALKHA</name>
<dbReference type="AlphaFoldDB" id="A0A0M0KCI6"/>